<comment type="caution">
    <text evidence="1">The sequence shown here is derived from an EMBL/GenBank/DDBJ whole genome shotgun (WGS) entry which is preliminary data.</text>
</comment>
<dbReference type="SUPFAM" id="SSF53756">
    <property type="entry name" value="UDP-Glycosyltransferase/glycogen phosphorylase"/>
    <property type="match status" value="1"/>
</dbReference>
<proteinExistence type="predicted"/>
<organism evidence="1 2">
    <name type="scientific">Aeromonas molluscorum 848</name>
    <dbReference type="NCBI Taxonomy" id="1268236"/>
    <lineage>
        <taxon>Bacteria</taxon>
        <taxon>Pseudomonadati</taxon>
        <taxon>Pseudomonadota</taxon>
        <taxon>Gammaproteobacteria</taxon>
        <taxon>Aeromonadales</taxon>
        <taxon>Aeromonadaceae</taxon>
        <taxon>Aeromonas</taxon>
    </lineage>
</organism>
<dbReference type="RefSeq" id="WP_005899307.1">
    <property type="nucleotide sequence ID" value="NZ_AQGQ01000048.1"/>
</dbReference>
<evidence type="ECO:0000313" key="1">
    <source>
        <dbReference type="EMBL" id="EOD55388.1"/>
    </source>
</evidence>
<sequence length="369" mass="41118">MKILFGVQGTGNGHISRSRTLARALAAQGIEVDYLFSGRARDGYFEMEAFGDYRSFGGLSFVTREGQVSPWITVRQLAPIRFWQDLKRLDCGRYDLVISDFEPLTAHAARRQGVPSLSISHQASFHWPVPRWGENRLSQQLMRHYAPVQQSLGLHWFHFGFPLLPPIVDAMRPTPDNHSILVYLPFEQQDAIAALLSRFSQHRFVCFHSGVTTTTQWRNIRFEPPARDGFKAQLCGCRGVISNAGFELASEALTLGKKLLVKPLGGQFEQLTNGKTLELMGLAQLMDSLDANAVRNWLDAPQPGPILYPDVATALALWLAQGAEETLASLSRRLWAKALFPEEVGDRLSELEGGESIGTTWLSQLGSVK</sequence>
<dbReference type="Gene3D" id="3.40.50.2000">
    <property type="entry name" value="Glycogen Phosphorylase B"/>
    <property type="match status" value="1"/>
</dbReference>
<accession>R1F6D8</accession>
<gene>
    <name evidence="1" type="ORF">G113_09215</name>
</gene>
<dbReference type="Proteomes" id="UP000013526">
    <property type="component" value="Unassembled WGS sequence"/>
</dbReference>
<dbReference type="PATRIC" id="fig|1268236.3.peg.1822"/>
<dbReference type="InterPro" id="IPR005262">
    <property type="entry name" value="MJ1255-like"/>
</dbReference>
<dbReference type="OrthoDB" id="9793805at2"/>
<dbReference type="GO" id="GO:0016740">
    <property type="term" value="F:transferase activity"/>
    <property type="evidence" value="ECO:0007669"/>
    <property type="project" value="UniProtKB-KW"/>
</dbReference>
<reference evidence="1 2" key="1">
    <citation type="journal article" date="2013" name="Genome Announc.">
        <title>Draft Genome Sequence of Aeromonas molluscorum Strain 848TT, Isolated from Bivalve Molluscs.</title>
        <authorList>
            <person name="Spataro N."/>
            <person name="Farfan M."/>
            <person name="Albarral V."/>
            <person name="Sanglas A."/>
            <person name="Loren J.G."/>
            <person name="Fuste M.C."/>
            <person name="Bosch E."/>
        </authorList>
    </citation>
    <scope>NUCLEOTIDE SEQUENCE [LARGE SCALE GENOMIC DNA]</scope>
    <source>
        <strain evidence="1 2">848</strain>
    </source>
</reference>
<keyword evidence="1" id="KW-0808">Transferase</keyword>
<keyword evidence="2" id="KW-1185">Reference proteome</keyword>
<dbReference type="Pfam" id="PF13528">
    <property type="entry name" value="Glyco_trans_1_3"/>
    <property type="match status" value="1"/>
</dbReference>
<name>R1F6D8_9GAMM</name>
<dbReference type="NCBIfam" id="TIGR00661">
    <property type="entry name" value="MJ1255"/>
    <property type="match status" value="1"/>
</dbReference>
<protein>
    <submittedName>
        <fullName evidence="1">Glycosyl transferase family protein</fullName>
    </submittedName>
</protein>
<dbReference type="EMBL" id="AQGQ01000048">
    <property type="protein sequence ID" value="EOD55388.1"/>
    <property type="molecule type" value="Genomic_DNA"/>
</dbReference>
<evidence type="ECO:0000313" key="2">
    <source>
        <dbReference type="Proteomes" id="UP000013526"/>
    </source>
</evidence>
<dbReference type="AlphaFoldDB" id="R1F6D8"/>